<keyword evidence="1" id="KW-0784">Thiamine biosynthesis</keyword>
<dbReference type="PANTHER" id="PTHR43198:SF2">
    <property type="entry name" value="SI:CH1073-67J19.1-RELATED"/>
    <property type="match status" value="1"/>
</dbReference>
<dbReference type="InterPro" id="IPR016084">
    <property type="entry name" value="Haem_Oase-like_multi-hlx"/>
</dbReference>
<dbReference type="PIRSF" id="PIRSF003170">
    <property type="entry name" value="Pet18p"/>
    <property type="match status" value="1"/>
</dbReference>
<protein>
    <recommendedName>
        <fullName evidence="1">Aminopyrimidine aminohydrolase</fullName>
        <ecNumber evidence="1">3.5.99.2</ecNumber>
    </recommendedName>
</protein>
<feature type="domain" description="Thiaminase-2/PQQC" evidence="2">
    <location>
        <begin position="15"/>
        <end position="214"/>
    </location>
</feature>
<dbReference type="Gene3D" id="1.20.910.10">
    <property type="entry name" value="Heme oxygenase-like"/>
    <property type="match status" value="1"/>
</dbReference>
<dbReference type="SUPFAM" id="SSF48613">
    <property type="entry name" value="Heme oxygenase-like"/>
    <property type="match status" value="1"/>
</dbReference>
<dbReference type="PANTHER" id="PTHR43198">
    <property type="entry name" value="BIFUNCTIONAL TH2 PROTEIN"/>
    <property type="match status" value="1"/>
</dbReference>
<comment type="similarity">
    <text evidence="1">Belongs to the TenA family.</text>
</comment>
<gene>
    <name evidence="3" type="ORF">ACFSUD_09360</name>
</gene>
<comment type="catalytic activity">
    <reaction evidence="1">
        <text>4-amino-5-aminomethyl-2-methylpyrimidine + H2O = 4-amino-5-hydroxymethyl-2-methylpyrimidine + NH4(+)</text>
        <dbReference type="Rhea" id="RHEA:31799"/>
        <dbReference type="ChEBI" id="CHEBI:15377"/>
        <dbReference type="ChEBI" id="CHEBI:16892"/>
        <dbReference type="ChEBI" id="CHEBI:28938"/>
        <dbReference type="ChEBI" id="CHEBI:63416"/>
        <dbReference type="EC" id="3.5.99.2"/>
    </reaction>
</comment>
<dbReference type="Pfam" id="PF03070">
    <property type="entry name" value="TENA_THI-4"/>
    <property type="match status" value="1"/>
</dbReference>
<dbReference type="InterPro" id="IPR026285">
    <property type="entry name" value="TenA_E"/>
</dbReference>
<evidence type="ECO:0000313" key="4">
    <source>
        <dbReference type="Proteomes" id="UP001597474"/>
    </source>
</evidence>
<keyword evidence="1" id="KW-0378">Hydrolase</keyword>
<evidence type="ECO:0000313" key="3">
    <source>
        <dbReference type="EMBL" id="MFD2739774.1"/>
    </source>
</evidence>
<keyword evidence="4" id="KW-1185">Reference proteome</keyword>
<dbReference type="RefSeq" id="WP_386373690.1">
    <property type="nucleotide sequence ID" value="NZ_JBHUMP010000006.1"/>
</dbReference>
<comment type="catalytic activity">
    <reaction evidence="1">
        <text>thiamine + H2O = 5-(2-hydroxyethyl)-4-methylthiazole + 4-amino-5-hydroxymethyl-2-methylpyrimidine + H(+)</text>
        <dbReference type="Rhea" id="RHEA:17509"/>
        <dbReference type="ChEBI" id="CHEBI:15377"/>
        <dbReference type="ChEBI" id="CHEBI:15378"/>
        <dbReference type="ChEBI" id="CHEBI:16892"/>
        <dbReference type="ChEBI" id="CHEBI:17957"/>
        <dbReference type="ChEBI" id="CHEBI:18385"/>
        <dbReference type="EC" id="3.5.99.2"/>
    </reaction>
</comment>
<comment type="function">
    <text evidence="1">Catalyzes an amino-pyrimidine hydrolysis reaction at the C5' of the pyrimidine moiety of thiamine compounds, a reaction that is part of a thiamine salvage pathway. Thus, catalyzes the conversion of 4-amino-5-aminomethyl-2-methylpyrimidine to 4-amino-5-hydroxymethyl-2-methylpyrimidine (HMP).</text>
</comment>
<name>A0ABW5U1S5_9RHOB</name>
<dbReference type="EMBL" id="JBHUMP010000006">
    <property type="protein sequence ID" value="MFD2739774.1"/>
    <property type="molecule type" value="Genomic_DNA"/>
</dbReference>
<proteinExistence type="inferred from homology"/>
<evidence type="ECO:0000256" key="1">
    <source>
        <dbReference type="PIRNR" id="PIRNR003170"/>
    </source>
</evidence>
<dbReference type="EC" id="3.5.99.2" evidence="1"/>
<sequence length="215" mass="24173">MRPTDHLRALSGPDWQHATDHPFCRELAAGTLPLEKMRWYLVQDYKFIDAFTRLLATALAHAPTLADAVPAAQFLAVITGPENTYFLRAFEALEISEDARDTPAAAPTRAFQELMIAARHSGSYAEMLAVLTVAEWSYLTWGERHAPPAPDLPFWFAEWITLHSGEGFASVIAYLREQLDRAWEDLDESQRARVEQIFKQAVAIECAFFDAAYAA</sequence>
<organism evidence="3 4">
    <name type="scientific">Sulfitobacter aestuarii</name>
    <dbReference type="NCBI Taxonomy" id="2161676"/>
    <lineage>
        <taxon>Bacteria</taxon>
        <taxon>Pseudomonadati</taxon>
        <taxon>Pseudomonadota</taxon>
        <taxon>Alphaproteobacteria</taxon>
        <taxon>Rhodobacterales</taxon>
        <taxon>Roseobacteraceae</taxon>
        <taxon>Sulfitobacter</taxon>
    </lineage>
</organism>
<dbReference type="InterPro" id="IPR050967">
    <property type="entry name" value="Thiamine_Salvage_TenA"/>
</dbReference>
<evidence type="ECO:0000259" key="2">
    <source>
        <dbReference type="Pfam" id="PF03070"/>
    </source>
</evidence>
<accession>A0ABW5U1S5</accession>
<comment type="caution">
    <text evidence="3">The sequence shown here is derived from an EMBL/GenBank/DDBJ whole genome shotgun (WGS) entry which is preliminary data.</text>
</comment>
<reference evidence="4" key="1">
    <citation type="journal article" date="2019" name="Int. J. Syst. Evol. Microbiol.">
        <title>The Global Catalogue of Microorganisms (GCM) 10K type strain sequencing project: providing services to taxonomists for standard genome sequencing and annotation.</title>
        <authorList>
            <consortium name="The Broad Institute Genomics Platform"/>
            <consortium name="The Broad Institute Genome Sequencing Center for Infectious Disease"/>
            <person name="Wu L."/>
            <person name="Ma J."/>
        </authorList>
    </citation>
    <scope>NUCLEOTIDE SEQUENCE [LARGE SCALE GENOMIC DNA]</scope>
    <source>
        <strain evidence="4">TISTR 2562</strain>
    </source>
</reference>
<dbReference type="InterPro" id="IPR004305">
    <property type="entry name" value="Thiaminase-2/PQQC"/>
</dbReference>
<comment type="pathway">
    <text evidence="1">Cofactor biosynthesis; thiamine diphosphate biosynthesis.</text>
</comment>
<dbReference type="CDD" id="cd19358">
    <property type="entry name" value="TenA_E_Spr0628-like"/>
    <property type="match status" value="1"/>
</dbReference>
<dbReference type="Proteomes" id="UP001597474">
    <property type="component" value="Unassembled WGS sequence"/>
</dbReference>